<sequence>MNIIEATSKAQIEDAYAIRRDVFVNEQGVSLDEEMDEHDDSATHLVGYLEDEAVAASRLRFVDKYGKFERISVLSSKRGKSFGKQMIEAMETITRNRGYHYAKLNAQVQALGFYQSLGYEVVSDEFLDAGIPHVTMTKALA</sequence>
<accession>A0A0A5GN99</accession>
<dbReference type="AlphaFoldDB" id="A0A0A5GN99"/>
<dbReference type="PROSITE" id="PS51186">
    <property type="entry name" value="GNAT"/>
    <property type="match status" value="1"/>
</dbReference>
<dbReference type="Proteomes" id="UP000030528">
    <property type="component" value="Unassembled WGS sequence"/>
</dbReference>
<dbReference type="eggNOG" id="COG2153">
    <property type="taxonomic scope" value="Bacteria"/>
</dbReference>
<dbReference type="EMBL" id="AVPE01000005">
    <property type="protein sequence ID" value="KGX92728.1"/>
    <property type="molecule type" value="Genomic_DNA"/>
</dbReference>
<gene>
    <name evidence="2" type="ORF">N781_15575</name>
</gene>
<reference evidence="2 3" key="1">
    <citation type="submission" date="2013-08" db="EMBL/GenBank/DDBJ databases">
        <authorList>
            <person name="Huang J."/>
            <person name="Wang G."/>
        </authorList>
    </citation>
    <scope>NUCLEOTIDE SEQUENCE [LARGE SCALE GENOMIC DNA]</scope>
    <source>
        <strain evidence="2 3">JSM 076056</strain>
    </source>
</reference>
<keyword evidence="3" id="KW-1185">Reference proteome</keyword>
<comment type="caution">
    <text evidence="2">The sequence shown here is derived from an EMBL/GenBank/DDBJ whole genome shotgun (WGS) entry which is preliminary data.</text>
</comment>
<dbReference type="GO" id="GO:0016747">
    <property type="term" value="F:acyltransferase activity, transferring groups other than amino-acyl groups"/>
    <property type="evidence" value="ECO:0007669"/>
    <property type="project" value="InterPro"/>
</dbReference>
<dbReference type="SUPFAM" id="SSF55729">
    <property type="entry name" value="Acyl-CoA N-acyltransferases (Nat)"/>
    <property type="match status" value="1"/>
</dbReference>
<dbReference type="Pfam" id="PF13673">
    <property type="entry name" value="Acetyltransf_10"/>
    <property type="match status" value="1"/>
</dbReference>
<dbReference type="InterPro" id="IPR016181">
    <property type="entry name" value="Acyl_CoA_acyltransferase"/>
</dbReference>
<organism evidence="2 3">
    <name type="scientific">Pontibacillus halophilus JSM 076056 = DSM 19796</name>
    <dbReference type="NCBI Taxonomy" id="1385510"/>
    <lineage>
        <taxon>Bacteria</taxon>
        <taxon>Bacillati</taxon>
        <taxon>Bacillota</taxon>
        <taxon>Bacilli</taxon>
        <taxon>Bacillales</taxon>
        <taxon>Bacillaceae</taxon>
        <taxon>Pontibacillus</taxon>
    </lineage>
</organism>
<protein>
    <recommendedName>
        <fullName evidence="1">N-acetyltransferase domain-containing protein</fullName>
    </recommendedName>
</protein>
<evidence type="ECO:0000313" key="3">
    <source>
        <dbReference type="Proteomes" id="UP000030528"/>
    </source>
</evidence>
<evidence type="ECO:0000313" key="2">
    <source>
        <dbReference type="EMBL" id="KGX92728.1"/>
    </source>
</evidence>
<name>A0A0A5GN99_9BACI</name>
<dbReference type="STRING" id="1385510.GCA_000425205_01744"/>
<dbReference type="InterPro" id="IPR000182">
    <property type="entry name" value="GNAT_dom"/>
</dbReference>
<dbReference type="CDD" id="cd04301">
    <property type="entry name" value="NAT_SF"/>
    <property type="match status" value="1"/>
</dbReference>
<feature type="domain" description="N-acetyltransferase" evidence="1">
    <location>
        <begin position="1"/>
        <end position="141"/>
    </location>
</feature>
<dbReference type="OrthoDB" id="9796171at2"/>
<evidence type="ECO:0000259" key="1">
    <source>
        <dbReference type="PROSITE" id="PS51186"/>
    </source>
</evidence>
<proteinExistence type="predicted"/>
<dbReference type="Gene3D" id="3.40.630.30">
    <property type="match status" value="1"/>
</dbReference>